<name>A0A561WLC9_ACTTI</name>
<dbReference type="EMBL" id="VIWY01000002">
    <property type="protein sequence ID" value="TWG24677.1"/>
    <property type="molecule type" value="Genomic_DNA"/>
</dbReference>
<feature type="region of interest" description="Disordered" evidence="1">
    <location>
        <begin position="53"/>
        <end position="73"/>
    </location>
</feature>
<evidence type="ECO:0000256" key="1">
    <source>
        <dbReference type="SAM" id="MobiDB-lite"/>
    </source>
</evidence>
<feature type="compositionally biased region" description="Basic and acidic residues" evidence="1">
    <location>
        <begin position="64"/>
        <end position="73"/>
    </location>
</feature>
<reference evidence="2 3" key="1">
    <citation type="submission" date="2019-06" db="EMBL/GenBank/DDBJ databases">
        <title>Sequencing the genomes of 1000 actinobacteria strains.</title>
        <authorList>
            <person name="Klenk H.-P."/>
        </authorList>
    </citation>
    <scope>NUCLEOTIDE SEQUENCE [LARGE SCALE GENOMIC DNA]</scope>
    <source>
        <strain evidence="2 3">DSM 43866</strain>
    </source>
</reference>
<dbReference type="AlphaFoldDB" id="A0A561WLC9"/>
<proteinExistence type="predicted"/>
<organism evidence="2 3">
    <name type="scientific">Actinoplanes teichomyceticus</name>
    <dbReference type="NCBI Taxonomy" id="1867"/>
    <lineage>
        <taxon>Bacteria</taxon>
        <taxon>Bacillati</taxon>
        <taxon>Actinomycetota</taxon>
        <taxon>Actinomycetes</taxon>
        <taxon>Micromonosporales</taxon>
        <taxon>Micromonosporaceae</taxon>
        <taxon>Actinoplanes</taxon>
    </lineage>
</organism>
<evidence type="ECO:0000313" key="2">
    <source>
        <dbReference type="EMBL" id="TWG24677.1"/>
    </source>
</evidence>
<comment type="caution">
    <text evidence="2">The sequence shown here is derived from an EMBL/GenBank/DDBJ whole genome shotgun (WGS) entry which is preliminary data.</text>
</comment>
<sequence length="73" mass="7846">MKWWPADGARPTPPRTKVPVRCVISGGNAASSDKVLEGRMCIIRRNARTGDCRSVPRLAGEGDTGTRRDIGPA</sequence>
<evidence type="ECO:0000313" key="3">
    <source>
        <dbReference type="Proteomes" id="UP000320239"/>
    </source>
</evidence>
<keyword evidence="3" id="KW-1185">Reference proteome</keyword>
<accession>A0A561WLC9</accession>
<dbReference type="Proteomes" id="UP000320239">
    <property type="component" value="Unassembled WGS sequence"/>
</dbReference>
<gene>
    <name evidence="2" type="ORF">FHX34_1021237</name>
</gene>
<protein>
    <submittedName>
        <fullName evidence="2">Uncharacterized protein</fullName>
    </submittedName>
</protein>